<evidence type="ECO:0000313" key="3">
    <source>
        <dbReference type="EMBL" id="HIZ75105.1"/>
    </source>
</evidence>
<dbReference type="Gene3D" id="1.10.287.1060">
    <property type="entry name" value="ESAT-6-like"/>
    <property type="match status" value="1"/>
</dbReference>
<reference evidence="3" key="1">
    <citation type="journal article" date="2021" name="PeerJ">
        <title>Extensive microbial diversity within the chicken gut microbiome revealed by metagenomics and culture.</title>
        <authorList>
            <person name="Gilroy R."/>
            <person name="Ravi A."/>
            <person name="Getino M."/>
            <person name="Pursley I."/>
            <person name="Horton D.L."/>
            <person name="Alikhan N.F."/>
            <person name="Baker D."/>
            <person name="Gharbi K."/>
            <person name="Hall N."/>
            <person name="Watson M."/>
            <person name="Adriaenssens E.M."/>
            <person name="Foster-Nyarko E."/>
            <person name="Jarju S."/>
            <person name="Secka A."/>
            <person name="Antonio M."/>
            <person name="Oren A."/>
            <person name="Chaudhuri R.R."/>
            <person name="La Ragione R."/>
            <person name="Hildebrand F."/>
            <person name="Pallen M.J."/>
        </authorList>
    </citation>
    <scope>NUCLEOTIDE SEQUENCE</scope>
    <source>
        <strain evidence="3">CHK196-3914</strain>
    </source>
</reference>
<dbReference type="Proteomes" id="UP000824116">
    <property type="component" value="Unassembled WGS sequence"/>
</dbReference>
<name>A0A9D2G9U3_9FIRM</name>
<feature type="region of interest" description="Disordered" evidence="2">
    <location>
        <begin position="85"/>
        <end position="104"/>
    </location>
</feature>
<organism evidence="3 4">
    <name type="scientific">Candidatus Mediterraneibacter stercoravium</name>
    <dbReference type="NCBI Taxonomy" id="2838685"/>
    <lineage>
        <taxon>Bacteria</taxon>
        <taxon>Bacillati</taxon>
        <taxon>Bacillota</taxon>
        <taxon>Clostridia</taxon>
        <taxon>Lachnospirales</taxon>
        <taxon>Lachnospiraceae</taxon>
        <taxon>Mediterraneibacter</taxon>
    </lineage>
</organism>
<dbReference type="InterPro" id="IPR010310">
    <property type="entry name" value="T7SS_ESAT-6-like"/>
</dbReference>
<dbReference type="Pfam" id="PF06013">
    <property type="entry name" value="WXG100"/>
    <property type="match status" value="1"/>
</dbReference>
<sequence>MEGIIRVSPEALISTAGEFSNQGSTINTLTGEMMQLVTGLNSIWEGEAATTYMTKFKGLEDDIQRIVRMVQEHASDLEEMASVYQESDKAGADEANGLVTDVIQ</sequence>
<comment type="caution">
    <text evidence="3">The sequence shown here is derived from an EMBL/GenBank/DDBJ whole genome shotgun (WGS) entry which is preliminary data.</text>
</comment>
<proteinExistence type="inferred from homology"/>
<dbReference type="EMBL" id="DXAY01000181">
    <property type="protein sequence ID" value="HIZ75105.1"/>
    <property type="molecule type" value="Genomic_DNA"/>
</dbReference>
<reference evidence="3" key="2">
    <citation type="submission" date="2021-04" db="EMBL/GenBank/DDBJ databases">
        <authorList>
            <person name="Gilroy R."/>
        </authorList>
    </citation>
    <scope>NUCLEOTIDE SEQUENCE</scope>
    <source>
        <strain evidence="3">CHK196-3914</strain>
    </source>
</reference>
<accession>A0A9D2G9U3</accession>
<protein>
    <recommendedName>
        <fullName evidence="1">ESAT-6-like protein</fullName>
    </recommendedName>
</protein>
<comment type="similarity">
    <text evidence="1">Belongs to the WXG100 family.</text>
</comment>
<dbReference type="SUPFAM" id="SSF140453">
    <property type="entry name" value="EsxAB dimer-like"/>
    <property type="match status" value="1"/>
</dbReference>
<dbReference type="NCBIfam" id="TIGR03930">
    <property type="entry name" value="WXG100_ESAT6"/>
    <property type="match status" value="1"/>
</dbReference>
<evidence type="ECO:0000256" key="2">
    <source>
        <dbReference type="SAM" id="MobiDB-lite"/>
    </source>
</evidence>
<dbReference type="InterPro" id="IPR036689">
    <property type="entry name" value="ESAT-6-like_sf"/>
</dbReference>
<evidence type="ECO:0000313" key="4">
    <source>
        <dbReference type="Proteomes" id="UP000824116"/>
    </source>
</evidence>
<evidence type="ECO:0000256" key="1">
    <source>
        <dbReference type="RuleBase" id="RU362001"/>
    </source>
</evidence>
<gene>
    <name evidence="3" type="ORF">H9723_07695</name>
</gene>
<dbReference type="AlphaFoldDB" id="A0A9D2G9U3"/>